<dbReference type="PANTHER" id="PTHR30023:SF0">
    <property type="entry name" value="PENICILLIN-SENSITIVE CARBOXYPEPTIDASE A"/>
    <property type="match status" value="1"/>
</dbReference>
<dbReference type="GO" id="GO:0009002">
    <property type="term" value="F:serine-type D-Ala-D-Ala carboxypeptidase activity"/>
    <property type="evidence" value="ECO:0007669"/>
    <property type="project" value="UniProtKB-EC"/>
</dbReference>
<dbReference type="PROSITE" id="PS51318">
    <property type="entry name" value="TAT"/>
    <property type="match status" value="1"/>
</dbReference>
<dbReference type="EC" id="3.4.16.4" evidence="4"/>
<comment type="caution">
    <text evidence="4">The sequence shown here is derived from an EMBL/GenBank/DDBJ whole genome shotgun (WGS) entry which is preliminary data.</text>
</comment>
<dbReference type="InterPro" id="IPR000667">
    <property type="entry name" value="Peptidase_S13"/>
</dbReference>
<proteinExistence type="inferred from homology"/>
<evidence type="ECO:0000313" key="4">
    <source>
        <dbReference type="EMBL" id="TNY31309.1"/>
    </source>
</evidence>
<dbReference type="GO" id="GO:0000270">
    <property type="term" value="P:peptidoglycan metabolic process"/>
    <property type="evidence" value="ECO:0007669"/>
    <property type="project" value="TreeGrafter"/>
</dbReference>
<dbReference type="OrthoDB" id="5372081at2"/>
<organism evidence="4 5">
    <name type="scientific">Pelagovum pacificum</name>
    <dbReference type="NCBI Taxonomy" id="2588711"/>
    <lineage>
        <taxon>Bacteria</taxon>
        <taxon>Pseudomonadati</taxon>
        <taxon>Pseudomonadota</taxon>
        <taxon>Alphaproteobacteria</taxon>
        <taxon>Rhodobacterales</taxon>
        <taxon>Paracoccaceae</taxon>
        <taxon>Pelagovum</taxon>
    </lineage>
</organism>
<keyword evidence="2 4" id="KW-0378">Hydrolase</keyword>
<dbReference type="RefSeq" id="WP_140196188.1">
    <property type="nucleotide sequence ID" value="NZ_CP065915.1"/>
</dbReference>
<dbReference type="EMBL" id="VFFF01000002">
    <property type="protein sequence ID" value="TNY31309.1"/>
    <property type="molecule type" value="Genomic_DNA"/>
</dbReference>
<dbReference type="Gene3D" id="3.50.80.20">
    <property type="entry name" value="D-Ala-D-Ala carboxypeptidase C, peptidase S13"/>
    <property type="match status" value="1"/>
</dbReference>
<evidence type="ECO:0000256" key="1">
    <source>
        <dbReference type="ARBA" id="ARBA00006096"/>
    </source>
</evidence>
<dbReference type="Pfam" id="PF02113">
    <property type="entry name" value="Peptidase_S13"/>
    <property type="match status" value="1"/>
</dbReference>
<name>A0A5C5GCJ2_9RHOB</name>
<dbReference type="PRINTS" id="PR00922">
    <property type="entry name" value="DADACBPTASE3"/>
</dbReference>
<dbReference type="Gene3D" id="3.40.710.10">
    <property type="entry name" value="DD-peptidase/beta-lactamase superfamily"/>
    <property type="match status" value="1"/>
</dbReference>
<dbReference type="GO" id="GO:0006508">
    <property type="term" value="P:proteolysis"/>
    <property type="evidence" value="ECO:0007669"/>
    <property type="project" value="InterPro"/>
</dbReference>
<dbReference type="InterPro" id="IPR012338">
    <property type="entry name" value="Beta-lactam/transpept-like"/>
</dbReference>
<evidence type="ECO:0000313" key="5">
    <source>
        <dbReference type="Proteomes" id="UP000314011"/>
    </source>
</evidence>
<keyword evidence="5" id="KW-1185">Reference proteome</keyword>
<protein>
    <submittedName>
        <fullName evidence="4">D-alanyl-D-alanine carboxypeptidase/D-alanyl-D-alanine-endopeptidase</fullName>
        <ecNumber evidence="4">3.4.16.4</ecNumber>
    </submittedName>
</protein>
<accession>A0A5C5GCJ2</accession>
<dbReference type="AlphaFoldDB" id="A0A5C5GCJ2"/>
<comment type="similarity">
    <text evidence="1">Belongs to the peptidase S13 family.</text>
</comment>
<evidence type="ECO:0000256" key="3">
    <source>
        <dbReference type="SAM" id="MobiDB-lite"/>
    </source>
</evidence>
<keyword evidence="4" id="KW-0121">Carboxypeptidase</keyword>
<dbReference type="SUPFAM" id="SSF56601">
    <property type="entry name" value="beta-lactamase/transpeptidase-like"/>
    <property type="match status" value="1"/>
</dbReference>
<feature type="region of interest" description="Disordered" evidence="3">
    <location>
        <begin position="30"/>
        <end position="56"/>
    </location>
</feature>
<sequence>MAGDISRRAFLSAIAAAAGQAALADAPLTSLRPQGRPSADGQVSDFDPGATAPVARPSLEQIVADSRVTGSVSLSVSDLSSGEELESLEGESGLPPASVTKSLTAVYALEHLGPDHRFATRLLATAPVVDGTLDGDLILAGSGNPTLATDDLATLAADLKAAGVLEVTGRFLVYGNALPYEDEIDPGQLDHLGYNPAVSGLNLNYNRVHFEWARQGSDYTVGLDARSDTLRPTVSTARMTVVDRGSPVYTYTTSNDIDEWTVARSQLGDGGSRWLPVRQPALYAGDVFRTLARSHGILLSDAQKVMELPEGTELARHESEPLVDILEDMLRWSTNLTAEVVGLAATAASSGRPETIEASAQAMSGWLERSFGVASSFVDHSGLGDENRISAIEMVKYLTADGVKERLYPILKVHDLKDDEGAPIQNYPADVRAKTGTLNFVSALAGYITTAEGNDLAFAIFCGDMERREASKLTNDEIPEGSRYFNGTAKGLQQDLLQRWGLIYSG</sequence>
<reference evidence="4 5" key="1">
    <citation type="submission" date="2019-06" db="EMBL/GenBank/DDBJ databases">
        <title>Genome of new Rhodobacteraceae sp. SM1903.</title>
        <authorList>
            <person name="Ren X."/>
        </authorList>
    </citation>
    <scope>NUCLEOTIDE SEQUENCE [LARGE SCALE GENOMIC DNA]</scope>
    <source>
        <strain evidence="4 5">SM1903</strain>
    </source>
</reference>
<dbReference type="InterPro" id="IPR006311">
    <property type="entry name" value="TAT_signal"/>
</dbReference>
<dbReference type="PANTHER" id="PTHR30023">
    <property type="entry name" value="D-ALANYL-D-ALANINE CARBOXYPEPTIDASE"/>
    <property type="match status" value="1"/>
</dbReference>
<keyword evidence="4" id="KW-0645">Protease</keyword>
<evidence type="ECO:0000256" key="2">
    <source>
        <dbReference type="ARBA" id="ARBA00022801"/>
    </source>
</evidence>
<dbReference type="NCBIfam" id="TIGR00666">
    <property type="entry name" value="PBP4"/>
    <property type="match status" value="1"/>
</dbReference>
<gene>
    <name evidence="4" type="primary">dacB</name>
    <name evidence="4" type="ORF">FHY64_14910</name>
</gene>
<dbReference type="Proteomes" id="UP000314011">
    <property type="component" value="Unassembled WGS sequence"/>
</dbReference>